<dbReference type="RefSeq" id="WP_289216815.1">
    <property type="nucleotide sequence ID" value="NZ_JAPVRC010000008.1"/>
</dbReference>
<evidence type="ECO:0000256" key="2">
    <source>
        <dbReference type="ARBA" id="ARBA00022475"/>
    </source>
</evidence>
<evidence type="ECO:0000256" key="7">
    <source>
        <dbReference type="SAM" id="Phobius"/>
    </source>
</evidence>
<evidence type="ECO:0000256" key="5">
    <source>
        <dbReference type="ARBA" id="ARBA00023136"/>
    </source>
</evidence>
<dbReference type="PANTHER" id="PTHR30294:SF29">
    <property type="entry name" value="MULTIDRUG ABC TRANSPORTER PERMEASE YBHS-RELATED"/>
    <property type="match status" value="1"/>
</dbReference>
<evidence type="ECO:0000313" key="10">
    <source>
        <dbReference type="Proteomes" id="UP001596494"/>
    </source>
</evidence>
<keyword evidence="6" id="KW-0175">Coiled coil</keyword>
<dbReference type="InterPro" id="IPR013525">
    <property type="entry name" value="ABC2_TM"/>
</dbReference>
<dbReference type="EMBL" id="JBHTBY010000003">
    <property type="protein sequence ID" value="MFC7320171.1"/>
    <property type="molecule type" value="Genomic_DNA"/>
</dbReference>
<dbReference type="PANTHER" id="PTHR30294">
    <property type="entry name" value="MEMBRANE COMPONENT OF ABC TRANSPORTER YHHJ-RELATED"/>
    <property type="match status" value="1"/>
</dbReference>
<protein>
    <submittedName>
        <fullName evidence="9">ABC transporter permease</fullName>
    </submittedName>
</protein>
<feature type="transmembrane region" description="Helical" evidence="7">
    <location>
        <begin position="371"/>
        <end position="393"/>
    </location>
</feature>
<gene>
    <name evidence="9" type="ORF">ACFQMN_04720</name>
</gene>
<feature type="transmembrane region" description="Helical" evidence="7">
    <location>
        <begin position="188"/>
        <end position="212"/>
    </location>
</feature>
<keyword evidence="5 7" id="KW-0472">Membrane</keyword>
<evidence type="ECO:0000313" key="9">
    <source>
        <dbReference type="EMBL" id="MFC7320171.1"/>
    </source>
</evidence>
<feature type="domain" description="ABC-2 type transporter transmembrane" evidence="8">
    <location>
        <begin position="19"/>
        <end position="390"/>
    </location>
</feature>
<keyword evidence="2" id="KW-1003">Cell membrane</keyword>
<sequence>MNKFFIMVGQTFKSRVKSKSFFITTLVTLALIFLITNIQTIIEMFDDEEEGAGTSEIAVVSDEESWAILLGETLSSQEGLSVEVNEVNSDEARESVEEGTYDSAISLDSGEDGLPVATQYTGEDSSLAEAEMMQQSLQQVKVAIAAEEAEVDEATLQAINTPIPFETVFVGEESGAKSSEEMAQTRGLVYVMLFLLYLSVMLYGSMIATEVATEKSSRVMEILISSVSPVSQMFAKITGIALLGLLQFSLILGVGYIGVQQNSGEGSFLNEFGLGDIQLSVIAYGILFFILGYLLYATLAATLGSLVSRLEDAQQMISPMVYLIIIAFFISVFGLNAPDSTFITVTSYIPFFSPLIMFLRVGMLDIPLWEVILSVGFLVAAIVVLAMIGARVYKGGVLMYGKSTSLKDVKRAFQLSKKEN</sequence>
<dbReference type="InterPro" id="IPR051449">
    <property type="entry name" value="ABC-2_transporter_component"/>
</dbReference>
<keyword evidence="4 7" id="KW-1133">Transmembrane helix</keyword>
<evidence type="ECO:0000256" key="1">
    <source>
        <dbReference type="ARBA" id="ARBA00004651"/>
    </source>
</evidence>
<feature type="coiled-coil region" evidence="6">
    <location>
        <begin position="130"/>
        <end position="157"/>
    </location>
</feature>
<feature type="transmembrane region" description="Helical" evidence="7">
    <location>
        <begin position="277"/>
        <end position="304"/>
    </location>
</feature>
<feature type="transmembrane region" description="Helical" evidence="7">
    <location>
        <begin position="233"/>
        <end position="257"/>
    </location>
</feature>
<feature type="transmembrane region" description="Helical" evidence="7">
    <location>
        <begin position="21"/>
        <end position="42"/>
    </location>
</feature>
<proteinExistence type="predicted"/>
<accession>A0ABW2K0C8</accession>
<evidence type="ECO:0000256" key="4">
    <source>
        <dbReference type="ARBA" id="ARBA00022989"/>
    </source>
</evidence>
<comment type="caution">
    <text evidence="9">The sequence shown here is derived from an EMBL/GenBank/DDBJ whole genome shotgun (WGS) entry which is preliminary data.</text>
</comment>
<organism evidence="9 10">
    <name type="scientific">Halobacillus campisalis</name>
    <dbReference type="NCBI Taxonomy" id="435909"/>
    <lineage>
        <taxon>Bacteria</taxon>
        <taxon>Bacillati</taxon>
        <taxon>Bacillota</taxon>
        <taxon>Bacilli</taxon>
        <taxon>Bacillales</taxon>
        <taxon>Bacillaceae</taxon>
        <taxon>Halobacillus</taxon>
    </lineage>
</organism>
<dbReference type="Pfam" id="PF12698">
    <property type="entry name" value="ABC2_membrane_3"/>
    <property type="match status" value="1"/>
</dbReference>
<dbReference type="Proteomes" id="UP001596494">
    <property type="component" value="Unassembled WGS sequence"/>
</dbReference>
<feature type="transmembrane region" description="Helical" evidence="7">
    <location>
        <begin position="316"/>
        <end position="335"/>
    </location>
</feature>
<name>A0ABW2K0C8_9BACI</name>
<evidence type="ECO:0000256" key="6">
    <source>
        <dbReference type="SAM" id="Coils"/>
    </source>
</evidence>
<feature type="transmembrane region" description="Helical" evidence="7">
    <location>
        <begin position="341"/>
        <end position="359"/>
    </location>
</feature>
<keyword evidence="10" id="KW-1185">Reference proteome</keyword>
<evidence type="ECO:0000256" key="3">
    <source>
        <dbReference type="ARBA" id="ARBA00022692"/>
    </source>
</evidence>
<reference evidence="10" key="1">
    <citation type="journal article" date="2019" name="Int. J. Syst. Evol. Microbiol.">
        <title>The Global Catalogue of Microorganisms (GCM) 10K type strain sequencing project: providing services to taxonomists for standard genome sequencing and annotation.</title>
        <authorList>
            <consortium name="The Broad Institute Genomics Platform"/>
            <consortium name="The Broad Institute Genome Sequencing Center for Infectious Disease"/>
            <person name="Wu L."/>
            <person name="Ma J."/>
        </authorList>
    </citation>
    <scope>NUCLEOTIDE SEQUENCE [LARGE SCALE GENOMIC DNA]</scope>
    <source>
        <strain evidence="10">CCUG 73951</strain>
    </source>
</reference>
<keyword evidence="3 7" id="KW-0812">Transmembrane</keyword>
<comment type="subcellular location">
    <subcellularLocation>
        <location evidence="1">Cell membrane</location>
        <topology evidence="1">Multi-pass membrane protein</topology>
    </subcellularLocation>
</comment>
<evidence type="ECO:0000259" key="8">
    <source>
        <dbReference type="Pfam" id="PF12698"/>
    </source>
</evidence>